<dbReference type="Gene3D" id="2.40.50.1020">
    <property type="entry name" value="LytTr DNA-binding domain"/>
    <property type="match status" value="1"/>
</dbReference>
<evidence type="ECO:0000259" key="3">
    <source>
        <dbReference type="PROSITE" id="PS50930"/>
    </source>
</evidence>
<dbReference type="Gene3D" id="3.40.50.2300">
    <property type="match status" value="1"/>
</dbReference>
<dbReference type="Pfam" id="PF04397">
    <property type="entry name" value="LytTR"/>
    <property type="match status" value="1"/>
</dbReference>
<evidence type="ECO:0000313" key="4">
    <source>
        <dbReference type="EMBL" id="KGE13324.1"/>
    </source>
</evidence>
<dbReference type="PANTHER" id="PTHR37299:SF1">
    <property type="entry name" value="STAGE 0 SPORULATION PROTEIN A HOMOLOG"/>
    <property type="match status" value="1"/>
</dbReference>
<dbReference type="GO" id="GO:0000156">
    <property type="term" value="F:phosphorelay response regulator activity"/>
    <property type="evidence" value="ECO:0007669"/>
    <property type="project" value="InterPro"/>
</dbReference>
<sequence>MIAKVVIIEDEKPNADRLKRLLRALYPDAEIVAVLDCIAESVKWFSYNPHPDVVLMDVRLSDGLSFEIFDKVNVTAPVIFTTAYDEYALRAFKHNGIDYLLKPIESDELKIALTKVEQNQFSVMQNVSLGSVLDLFKPKEYRKRFLLPYRDGYKTVMLEDVAFFYSELKITHAKLRDGQEETIPQTMEELEQQLDPKLFFRANRQFLVHIDAIARVHNYFNGKLKLEIKKNPAVEVVVSRDKAMLLKNWLDF</sequence>
<dbReference type="SMART" id="SM00850">
    <property type="entry name" value="LytTR"/>
    <property type="match status" value="1"/>
</dbReference>
<dbReference type="OrthoDB" id="9787344at2"/>
<evidence type="ECO:0000313" key="5">
    <source>
        <dbReference type="Proteomes" id="UP000031802"/>
    </source>
</evidence>
<dbReference type="GO" id="GO:0003677">
    <property type="term" value="F:DNA binding"/>
    <property type="evidence" value="ECO:0007669"/>
    <property type="project" value="InterPro"/>
</dbReference>
<evidence type="ECO:0000256" key="1">
    <source>
        <dbReference type="PROSITE-ProRule" id="PRU00169"/>
    </source>
</evidence>
<dbReference type="PROSITE" id="PS50110">
    <property type="entry name" value="RESPONSE_REGULATORY"/>
    <property type="match status" value="1"/>
</dbReference>
<evidence type="ECO:0000259" key="2">
    <source>
        <dbReference type="PROSITE" id="PS50110"/>
    </source>
</evidence>
<gene>
    <name evidence="4" type="ORF">DI53_2855</name>
</gene>
<dbReference type="InterPro" id="IPR007492">
    <property type="entry name" value="LytTR_DNA-bd_dom"/>
</dbReference>
<keyword evidence="1" id="KW-0597">Phosphoprotein</keyword>
<dbReference type="SUPFAM" id="SSF52172">
    <property type="entry name" value="CheY-like"/>
    <property type="match status" value="1"/>
</dbReference>
<protein>
    <submittedName>
        <fullName evidence="4">Two component transcriptional regulator, LytTR family</fullName>
    </submittedName>
</protein>
<dbReference type="EMBL" id="JJMU01000053">
    <property type="protein sequence ID" value="KGE13324.1"/>
    <property type="molecule type" value="Genomic_DNA"/>
</dbReference>
<dbReference type="PANTHER" id="PTHR37299">
    <property type="entry name" value="TRANSCRIPTIONAL REGULATOR-RELATED"/>
    <property type="match status" value="1"/>
</dbReference>
<feature type="modified residue" description="4-aspartylphosphate" evidence="1">
    <location>
        <position position="57"/>
    </location>
</feature>
<dbReference type="InterPro" id="IPR046947">
    <property type="entry name" value="LytR-like"/>
</dbReference>
<proteinExistence type="predicted"/>
<dbReference type="SMART" id="SM00448">
    <property type="entry name" value="REC"/>
    <property type="match status" value="1"/>
</dbReference>
<comment type="caution">
    <text evidence="4">The sequence shown here is derived from an EMBL/GenBank/DDBJ whole genome shotgun (WGS) entry which is preliminary data.</text>
</comment>
<accession>A0A0B8T646</accession>
<dbReference type="RefSeq" id="WP_037500831.1">
    <property type="nucleotide sequence ID" value="NZ_JJMU01000053.1"/>
</dbReference>
<dbReference type="PROSITE" id="PS50930">
    <property type="entry name" value="HTH_LYTTR"/>
    <property type="match status" value="1"/>
</dbReference>
<dbReference type="STRING" id="1229276.DI53_2855"/>
<dbReference type="FunFam" id="3.40.50.2300:FF:000361">
    <property type="entry name" value="Two-component system response regulator"/>
    <property type="match status" value="1"/>
</dbReference>
<dbReference type="Proteomes" id="UP000031802">
    <property type="component" value="Unassembled WGS sequence"/>
</dbReference>
<feature type="domain" description="HTH LytTR-type" evidence="3">
    <location>
        <begin position="145"/>
        <end position="252"/>
    </location>
</feature>
<reference evidence="4 5" key="2">
    <citation type="journal article" date="2015" name="PLoS ONE">
        <title>Whole-Genome Optical Mapping and Finished Genome Sequence of Sphingobacterium deserti sp. nov., a New Species Isolated from the Western Desert of China.</title>
        <authorList>
            <person name="Teng C."/>
            <person name="Zhou Z."/>
            <person name="Molnar I."/>
            <person name="Li X."/>
            <person name="Tang R."/>
            <person name="Chen M."/>
            <person name="Wang L."/>
            <person name="Su S."/>
            <person name="Zhang W."/>
            <person name="Lin M."/>
        </authorList>
    </citation>
    <scope>NUCLEOTIDE SEQUENCE [LARGE SCALE GENOMIC DNA]</scope>
    <source>
        <strain evidence="5">ACCC05744</strain>
    </source>
</reference>
<name>A0A0B8T646_9SPHI</name>
<dbReference type="Pfam" id="PF00072">
    <property type="entry name" value="Response_reg"/>
    <property type="match status" value="1"/>
</dbReference>
<dbReference type="eggNOG" id="COG3279">
    <property type="taxonomic scope" value="Bacteria"/>
</dbReference>
<keyword evidence="5" id="KW-1185">Reference proteome</keyword>
<dbReference type="PATRIC" id="fig|1229276.3.peg.2949"/>
<organism evidence="4 5">
    <name type="scientific">Sphingobacterium deserti</name>
    <dbReference type="NCBI Taxonomy" id="1229276"/>
    <lineage>
        <taxon>Bacteria</taxon>
        <taxon>Pseudomonadati</taxon>
        <taxon>Bacteroidota</taxon>
        <taxon>Sphingobacteriia</taxon>
        <taxon>Sphingobacteriales</taxon>
        <taxon>Sphingobacteriaceae</taxon>
        <taxon>Sphingobacterium</taxon>
    </lineage>
</organism>
<dbReference type="AlphaFoldDB" id="A0A0B8T646"/>
<reference evidence="5" key="1">
    <citation type="submission" date="2014-04" db="EMBL/GenBank/DDBJ databases">
        <title>Whole-Genome optical mapping and complete genome sequence of Sphingobacterium deserti sp. nov., a new spaces isolated from desert in the west of China.</title>
        <authorList>
            <person name="Teng C."/>
            <person name="Zhou Z."/>
            <person name="Li X."/>
            <person name="Chen M."/>
            <person name="Lin M."/>
            <person name="Wang L."/>
            <person name="Su S."/>
            <person name="Zhang C."/>
            <person name="Zhang W."/>
        </authorList>
    </citation>
    <scope>NUCLEOTIDE SEQUENCE [LARGE SCALE GENOMIC DNA]</scope>
    <source>
        <strain evidence="5">ACCC05744</strain>
    </source>
</reference>
<dbReference type="InterPro" id="IPR011006">
    <property type="entry name" value="CheY-like_superfamily"/>
</dbReference>
<feature type="domain" description="Response regulatory" evidence="2">
    <location>
        <begin position="4"/>
        <end position="117"/>
    </location>
</feature>
<dbReference type="InterPro" id="IPR001789">
    <property type="entry name" value="Sig_transdc_resp-reg_receiver"/>
</dbReference>